<sequence length="353" mass="40428">MLVFRVATRLGQNPLCFHAASVSVLNQQKKLTLTPIVVQQNRNLSFINLGSVLNEFRAFSEGFSGTIWSKNVIEFFMETCDLSFTSSLIVTGLIVRIAMLPFYYLAESNNAKRLHAQNIIAARATEKIARRYGMKTSEFTVGDVTVIGLVTKKQKENERLMQEHFHLVNQSIHSYNKLHGLNIRHTLYTLSIPAIPYVSLFFAARDLMFGGIPLTLGGWMWISNLSQPDPFFVLPFLVSSLFLSNHLLRHRFNKIDNLGLSSPVVIQRMMQLGYGFFYMFIFAAIANGPAALQLYWLTVGLHGLLQNLLLRTPAVKQRLKIPWLPSDRNFREWKDYLFFWKLHSNLPKNKPNS</sequence>
<name>A0A914CLU9_9BILA</name>
<dbReference type="Proteomes" id="UP000887540">
    <property type="component" value="Unplaced"/>
</dbReference>
<evidence type="ECO:0000256" key="4">
    <source>
        <dbReference type="ARBA" id="ARBA00023136"/>
    </source>
</evidence>
<feature type="transmembrane region" description="Helical" evidence="5">
    <location>
        <begin position="269"/>
        <end position="286"/>
    </location>
</feature>
<evidence type="ECO:0000313" key="6">
    <source>
        <dbReference type="Proteomes" id="UP000887540"/>
    </source>
</evidence>
<feature type="transmembrane region" description="Helical" evidence="5">
    <location>
        <begin position="84"/>
        <end position="105"/>
    </location>
</feature>
<feature type="transmembrane region" description="Helical" evidence="5">
    <location>
        <begin position="187"/>
        <end position="210"/>
    </location>
</feature>
<keyword evidence="6" id="KW-1185">Reference proteome</keyword>
<reference evidence="7" key="1">
    <citation type="submission" date="2022-11" db="UniProtKB">
        <authorList>
            <consortium name="WormBaseParasite"/>
        </authorList>
    </citation>
    <scope>IDENTIFICATION</scope>
</reference>
<dbReference type="GO" id="GO:0032979">
    <property type="term" value="P:protein insertion into mitochondrial inner membrane from matrix"/>
    <property type="evidence" value="ECO:0007669"/>
    <property type="project" value="TreeGrafter"/>
</dbReference>
<accession>A0A914CLU9</accession>
<protein>
    <submittedName>
        <fullName evidence="7">Uncharacterized protein</fullName>
    </submittedName>
</protein>
<proteinExistence type="predicted"/>
<organism evidence="6 7">
    <name type="scientific">Acrobeloides nanus</name>
    <dbReference type="NCBI Taxonomy" id="290746"/>
    <lineage>
        <taxon>Eukaryota</taxon>
        <taxon>Metazoa</taxon>
        <taxon>Ecdysozoa</taxon>
        <taxon>Nematoda</taxon>
        <taxon>Chromadorea</taxon>
        <taxon>Rhabditida</taxon>
        <taxon>Tylenchina</taxon>
        <taxon>Cephalobomorpha</taxon>
        <taxon>Cephaloboidea</taxon>
        <taxon>Cephalobidae</taxon>
        <taxon>Acrobeloides</taxon>
    </lineage>
</organism>
<keyword evidence="2 5" id="KW-0812">Transmembrane</keyword>
<evidence type="ECO:0000313" key="7">
    <source>
        <dbReference type="WBParaSite" id="ACRNAN_scaffold1226.g8388.t1"/>
    </source>
</evidence>
<comment type="subcellular location">
    <subcellularLocation>
        <location evidence="1">Membrane</location>
        <topology evidence="1">Multi-pass membrane protein</topology>
    </subcellularLocation>
</comment>
<feature type="transmembrane region" description="Helical" evidence="5">
    <location>
        <begin position="230"/>
        <end position="248"/>
    </location>
</feature>
<evidence type="ECO:0000256" key="2">
    <source>
        <dbReference type="ARBA" id="ARBA00022692"/>
    </source>
</evidence>
<dbReference type="GO" id="GO:0032977">
    <property type="term" value="F:membrane insertase activity"/>
    <property type="evidence" value="ECO:0007669"/>
    <property type="project" value="InterPro"/>
</dbReference>
<dbReference type="AlphaFoldDB" id="A0A914CLU9"/>
<evidence type="ECO:0000256" key="5">
    <source>
        <dbReference type="SAM" id="Phobius"/>
    </source>
</evidence>
<dbReference type="GO" id="GO:0005743">
    <property type="term" value="C:mitochondrial inner membrane"/>
    <property type="evidence" value="ECO:0007669"/>
    <property type="project" value="TreeGrafter"/>
</dbReference>
<evidence type="ECO:0000256" key="1">
    <source>
        <dbReference type="ARBA" id="ARBA00004141"/>
    </source>
</evidence>
<evidence type="ECO:0000256" key="3">
    <source>
        <dbReference type="ARBA" id="ARBA00022989"/>
    </source>
</evidence>
<keyword evidence="4 5" id="KW-0472">Membrane</keyword>
<keyword evidence="3 5" id="KW-1133">Transmembrane helix</keyword>
<dbReference type="WBParaSite" id="ACRNAN_scaffold1226.g8388.t1">
    <property type="protein sequence ID" value="ACRNAN_scaffold1226.g8388.t1"/>
    <property type="gene ID" value="ACRNAN_scaffold1226.g8388"/>
</dbReference>
<dbReference type="InterPro" id="IPR001708">
    <property type="entry name" value="YidC/ALB3/OXA1/COX18"/>
</dbReference>
<dbReference type="PANTHER" id="PTHR12428:SF65">
    <property type="entry name" value="CYTOCHROME C OXIDASE ASSEMBLY PROTEIN COX18, MITOCHONDRIAL"/>
    <property type="match status" value="1"/>
</dbReference>
<dbReference type="PANTHER" id="PTHR12428">
    <property type="entry name" value="OXA1"/>
    <property type="match status" value="1"/>
</dbReference>